<dbReference type="AlphaFoldDB" id="A0A9P8ZSR3"/>
<feature type="compositionally biased region" description="Low complexity" evidence="1">
    <location>
        <begin position="47"/>
        <end position="56"/>
    </location>
</feature>
<dbReference type="GeneID" id="70132674"/>
<feature type="compositionally biased region" description="Polar residues" evidence="1">
    <location>
        <begin position="30"/>
        <end position="46"/>
    </location>
</feature>
<proteinExistence type="predicted"/>
<feature type="region of interest" description="Disordered" evidence="1">
    <location>
        <begin position="1"/>
        <end position="139"/>
    </location>
</feature>
<comment type="caution">
    <text evidence="2">The sequence shown here is derived from an EMBL/GenBank/DDBJ whole genome shotgun (WGS) entry which is preliminary data.</text>
</comment>
<dbReference type="Proteomes" id="UP000758603">
    <property type="component" value="Unassembled WGS sequence"/>
</dbReference>
<protein>
    <submittedName>
        <fullName evidence="2">Uncharacterized protein</fullName>
    </submittedName>
</protein>
<reference evidence="2" key="1">
    <citation type="journal article" date="2021" name="Nat. Commun.">
        <title>Genetic determinants of endophytism in the Arabidopsis root mycobiome.</title>
        <authorList>
            <person name="Mesny F."/>
            <person name="Miyauchi S."/>
            <person name="Thiergart T."/>
            <person name="Pickel B."/>
            <person name="Atanasova L."/>
            <person name="Karlsson M."/>
            <person name="Huettel B."/>
            <person name="Barry K.W."/>
            <person name="Haridas S."/>
            <person name="Chen C."/>
            <person name="Bauer D."/>
            <person name="Andreopoulos W."/>
            <person name="Pangilinan J."/>
            <person name="LaButti K."/>
            <person name="Riley R."/>
            <person name="Lipzen A."/>
            <person name="Clum A."/>
            <person name="Drula E."/>
            <person name="Henrissat B."/>
            <person name="Kohler A."/>
            <person name="Grigoriev I.V."/>
            <person name="Martin F.M."/>
            <person name="Hacquard S."/>
        </authorList>
    </citation>
    <scope>NUCLEOTIDE SEQUENCE</scope>
    <source>
        <strain evidence="2">MPI-SDFR-AT-0073</strain>
    </source>
</reference>
<evidence type="ECO:0000313" key="2">
    <source>
        <dbReference type="EMBL" id="KAH6648151.1"/>
    </source>
</evidence>
<dbReference type="EMBL" id="JAGPXC010000008">
    <property type="protein sequence ID" value="KAH6648151.1"/>
    <property type="molecule type" value="Genomic_DNA"/>
</dbReference>
<dbReference type="RefSeq" id="XP_045954663.1">
    <property type="nucleotide sequence ID" value="XM_046103783.1"/>
</dbReference>
<evidence type="ECO:0000313" key="3">
    <source>
        <dbReference type="Proteomes" id="UP000758603"/>
    </source>
</evidence>
<sequence>MFLANKFSRQPAKAEHRYDDHDDNVVYRSQRGTVSFNAQSPPNSQHAAQLAQLAMAVQEDRPRGGRGHRSPGSMIDSGPPRAQISHTGQASASYPPVTGTARAYSTMTGHDDEPAGDPTADYPHAQHYPPQTEVSHRRVGQYASQYDTEPPRVYKYASAEKTAYSVEGRHGTMYVSAPRHANEAQLFDAVAAARSETSRPTRTIERM</sequence>
<organism evidence="2 3">
    <name type="scientific">Truncatella angustata</name>
    <dbReference type="NCBI Taxonomy" id="152316"/>
    <lineage>
        <taxon>Eukaryota</taxon>
        <taxon>Fungi</taxon>
        <taxon>Dikarya</taxon>
        <taxon>Ascomycota</taxon>
        <taxon>Pezizomycotina</taxon>
        <taxon>Sordariomycetes</taxon>
        <taxon>Xylariomycetidae</taxon>
        <taxon>Amphisphaeriales</taxon>
        <taxon>Sporocadaceae</taxon>
        <taxon>Truncatella</taxon>
    </lineage>
</organism>
<feature type="compositionally biased region" description="Basic and acidic residues" evidence="1">
    <location>
        <begin position="12"/>
        <end position="25"/>
    </location>
</feature>
<name>A0A9P8ZSR3_9PEZI</name>
<gene>
    <name evidence="2" type="ORF">BKA67DRAFT_579693</name>
</gene>
<keyword evidence="3" id="KW-1185">Reference proteome</keyword>
<accession>A0A9P8ZSR3</accession>
<evidence type="ECO:0000256" key="1">
    <source>
        <dbReference type="SAM" id="MobiDB-lite"/>
    </source>
</evidence>